<dbReference type="AlphaFoldDB" id="A0A238D2U7"/>
<gene>
    <name evidence="5" type="ORF">THIARS_60278</name>
</gene>
<dbReference type="InterPro" id="IPR018060">
    <property type="entry name" value="HTH_AraC"/>
</dbReference>
<organism evidence="5 6">
    <name type="scientific">Thiomonas delicata</name>
    <name type="common">Thiomonas cuprina</name>
    <dbReference type="NCBI Taxonomy" id="364030"/>
    <lineage>
        <taxon>Bacteria</taxon>
        <taxon>Pseudomonadati</taxon>
        <taxon>Pseudomonadota</taxon>
        <taxon>Betaproteobacteria</taxon>
        <taxon>Burkholderiales</taxon>
        <taxon>Thiomonas</taxon>
    </lineage>
</organism>
<reference evidence="5 6" key="1">
    <citation type="submission" date="2016-06" db="EMBL/GenBank/DDBJ databases">
        <authorList>
            <person name="Kjaerup R.B."/>
            <person name="Dalgaard T.S."/>
            <person name="Juul-Madsen H.R."/>
        </authorList>
    </citation>
    <scope>NUCLEOTIDE SEQUENCE [LARGE SCALE GENOMIC DNA]</scope>
    <source>
        <strain evidence="5 6">DSM 16361</strain>
    </source>
</reference>
<keyword evidence="6" id="KW-1185">Reference proteome</keyword>
<dbReference type="GO" id="GO:0005829">
    <property type="term" value="C:cytosol"/>
    <property type="evidence" value="ECO:0007669"/>
    <property type="project" value="TreeGrafter"/>
</dbReference>
<dbReference type="Pfam" id="PF12833">
    <property type="entry name" value="HTH_18"/>
    <property type="match status" value="1"/>
</dbReference>
<keyword evidence="3" id="KW-0804">Transcription</keyword>
<evidence type="ECO:0000313" key="6">
    <source>
        <dbReference type="Proteomes" id="UP000214566"/>
    </source>
</evidence>
<evidence type="ECO:0000256" key="1">
    <source>
        <dbReference type="ARBA" id="ARBA00023015"/>
    </source>
</evidence>
<dbReference type="Gene3D" id="1.10.10.60">
    <property type="entry name" value="Homeodomain-like"/>
    <property type="match status" value="1"/>
</dbReference>
<dbReference type="EMBL" id="FLMQ01000055">
    <property type="protein sequence ID" value="SBP87565.1"/>
    <property type="molecule type" value="Genomic_DNA"/>
</dbReference>
<dbReference type="GO" id="GO:0000976">
    <property type="term" value="F:transcription cis-regulatory region binding"/>
    <property type="evidence" value="ECO:0007669"/>
    <property type="project" value="TreeGrafter"/>
</dbReference>
<evidence type="ECO:0000313" key="5">
    <source>
        <dbReference type="EMBL" id="SBP87565.1"/>
    </source>
</evidence>
<dbReference type="SUPFAM" id="SSF46689">
    <property type="entry name" value="Homeodomain-like"/>
    <property type="match status" value="1"/>
</dbReference>
<feature type="domain" description="HTH araC/xylS-type" evidence="4">
    <location>
        <begin position="21"/>
        <end position="119"/>
    </location>
</feature>
<dbReference type="PROSITE" id="PS01124">
    <property type="entry name" value="HTH_ARAC_FAMILY_2"/>
    <property type="match status" value="1"/>
</dbReference>
<dbReference type="GO" id="GO:0003700">
    <property type="term" value="F:DNA-binding transcription factor activity"/>
    <property type="evidence" value="ECO:0007669"/>
    <property type="project" value="InterPro"/>
</dbReference>
<name>A0A238D2U7_THIDL</name>
<proteinExistence type="predicted"/>
<protein>
    <submittedName>
        <fullName evidence="5">DNA-binding domain-containing protein, AraC-type</fullName>
    </submittedName>
</protein>
<dbReference type="SMART" id="SM00342">
    <property type="entry name" value="HTH_ARAC"/>
    <property type="match status" value="1"/>
</dbReference>
<accession>A0A238D2U7</accession>
<evidence type="ECO:0000256" key="3">
    <source>
        <dbReference type="ARBA" id="ARBA00023163"/>
    </source>
</evidence>
<keyword evidence="1" id="KW-0805">Transcription regulation</keyword>
<dbReference type="InterPro" id="IPR009057">
    <property type="entry name" value="Homeodomain-like_sf"/>
</dbReference>
<sequence length="123" mass="13774">MFEPELRLRLADLGAAVTTAARVHAALLEGLPSGRCSMEAIAAKLLMSKRTLQRRLEGEGRNFQHILQETRQSLARHYLLKTALPIAEISFLLGFDEPNSFYRAFKNWTGRTPDGARQGQVAH</sequence>
<dbReference type="Proteomes" id="UP000214566">
    <property type="component" value="Unassembled WGS sequence"/>
</dbReference>
<keyword evidence="2 5" id="KW-0238">DNA-binding</keyword>
<evidence type="ECO:0000256" key="2">
    <source>
        <dbReference type="ARBA" id="ARBA00023125"/>
    </source>
</evidence>
<dbReference type="RefSeq" id="WP_245845549.1">
    <property type="nucleotide sequence ID" value="NZ_LT592170.1"/>
</dbReference>
<dbReference type="PANTHER" id="PTHR47894:SF1">
    <property type="entry name" value="HTH-TYPE TRANSCRIPTIONAL REGULATOR VQSM"/>
    <property type="match status" value="1"/>
</dbReference>
<dbReference type="PANTHER" id="PTHR47894">
    <property type="entry name" value="HTH-TYPE TRANSCRIPTIONAL REGULATOR GADX"/>
    <property type="match status" value="1"/>
</dbReference>
<evidence type="ECO:0000259" key="4">
    <source>
        <dbReference type="PROSITE" id="PS01124"/>
    </source>
</evidence>